<dbReference type="AlphaFoldDB" id="A0A2M9V127"/>
<dbReference type="EMBL" id="PDCW01000065">
    <property type="protein sequence ID" value="PJY69339.1"/>
    <property type="molecule type" value="Genomic_DNA"/>
</dbReference>
<accession>A0A2M9V127</accession>
<evidence type="ECO:0000313" key="1">
    <source>
        <dbReference type="EMBL" id="PJY69339.1"/>
    </source>
</evidence>
<evidence type="ECO:0000313" key="2">
    <source>
        <dbReference type="Proteomes" id="UP000231846"/>
    </source>
</evidence>
<sequence length="56" mass="6840">MPIIIKEVIVRTTVESKKTPQEIFPEEWMEKMKRDIIEDLRQENRTVRTGKIRKDR</sequence>
<dbReference type="InterPro" id="IPR045459">
    <property type="entry name" value="DUF5908"/>
</dbReference>
<name>A0A2M9V127_BACFG</name>
<comment type="caution">
    <text evidence="1">The sequence shown here is derived from an EMBL/GenBank/DDBJ whole genome shotgun (WGS) entry which is preliminary data.</text>
</comment>
<reference evidence="1 2" key="1">
    <citation type="journal article" date="2017" name="MBio">
        <title>Gut Symbiont Bacteroides fragilis Secretes a Eukaryotic-Like Ubiquitin Protein That Mediates Intraspecies Antagonism.</title>
        <authorList>
            <person name="Chatzidaki-Livanis M."/>
            <person name="Coyne M.J."/>
            <person name="Roelofs K.G."/>
            <person name="Gentyala R.R."/>
            <person name="Caldwell J.M."/>
            <person name="Comstock L.E."/>
        </authorList>
    </citation>
    <scope>NUCLEOTIDE SEQUENCE [LARGE SCALE GENOMIC DNA]</scope>
    <source>
        <strain evidence="1 2">12905</strain>
    </source>
</reference>
<organism evidence="1 2">
    <name type="scientific">Bacteroides fragilis</name>
    <dbReference type="NCBI Taxonomy" id="817"/>
    <lineage>
        <taxon>Bacteria</taxon>
        <taxon>Pseudomonadati</taxon>
        <taxon>Bacteroidota</taxon>
        <taxon>Bacteroidia</taxon>
        <taxon>Bacteroidales</taxon>
        <taxon>Bacteroidaceae</taxon>
        <taxon>Bacteroides</taxon>
    </lineage>
</organism>
<proteinExistence type="predicted"/>
<protein>
    <submittedName>
        <fullName evidence="1">Uncharacterized protein</fullName>
    </submittedName>
</protein>
<gene>
    <name evidence="1" type="ORF">CQW34_04391</name>
</gene>
<dbReference type="RefSeq" id="WP_172676421.1">
    <property type="nucleotide sequence ID" value="NZ_BAABYZ010000001.1"/>
</dbReference>
<dbReference type="Pfam" id="PF19265">
    <property type="entry name" value="DUF5908"/>
    <property type="match status" value="1"/>
</dbReference>
<dbReference type="Proteomes" id="UP000231846">
    <property type="component" value="Unassembled WGS sequence"/>
</dbReference>